<accession>A0A6A5RWJ8</accession>
<evidence type="ECO:0000313" key="2">
    <source>
        <dbReference type="Proteomes" id="UP000800082"/>
    </source>
</evidence>
<keyword evidence="2" id="KW-1185">Reference proteome</keyword>
<dbReference type="EMBL" id="ML978962">
    <property type="protein sequence ID" value="KAF1930656.1"/>
    <property type="molecule type" value="Genomic_DNA"/>
</dbReference>
<dbReference type="RefSeq" id="XP_033450904.1">
    <property type="nucleotide sequence ID" value="XM_033590389.1"/>
</dbReference>
<dbReference type="AlphaFoldDB" id="A0A6A5RWJ8"/>
<name>A0A6A5RWJ8_9PLEO</name>
<organism evidence="1 2">
    <name type="scientific">Didymella exigua CBS 183.55</name>
    <dbReference type="NCBI Taxonomy" id="1150837"/>
    <lineage>
        <taxon>Eukaryota</taxon>
        <taxon>Fungi</taxon>
        <taxon>Dikarya</taxon>
        <taxon>Ascomycota</taxon>
        <taxon>Pezizomycotina</taxon>
        <taxon>Dothideomycetes</taxon>
        <taxon>Pleosporomycetidae</taxon>
        <taxon>Pleosporales</taxon>
        <taxon>Pleosporineae</taxon>
        <taxon>Didymellaceae</taxon>
        <taxon>Didymella</taxon>
    </lineage>
</organism>
<gene>
    <name evidence="1" type="ORF">M421DRAFT_410724</name>
</gene>
<dbReference type="Proteomes" id="UP000800082">
    <property type="component" value="Unassembled WGS sequence"/>
</dbReference>
<dbReference type="OrthoDB" id="3762113at2759"/>
<proteinExistence type="predicted"/>
<protein>
    <submittedName>
        <fullName evidence="1">Uncharacterized protein</fullName>
    </submittedName>
</protein>
<dbReference type="GeneID" id="54348055"/>
<evidence type="ECO:0000313" key="1">
    <source>
        <dbReference type="EMBL" id="KAF1930656.1"/>
    </source>
</evidence>
<reference evidence="1" key="1">
    <citation type="journal article" date="2020" name="Stud. Mycol.">
        <title>101 Dothideomycetes genomes: a test case for predicting lifestyles and emergence of pathogens.</title>
        <authorList>
            <person name="Haridas S."/>
            <person name="Albert R."/>
            <person name="Binder M."/>
            <person name="Bloem J."/>
            <person name="Labutti K."/>
            <person name="Salamov A."/>
            <person name="Andreopoulos B."/>
            <person name="Baker S."/>
            <person name="Barry K."/>
            <person name="Bills G."/>
            <person name="Bluhm B."/>
            <person name="Cannon C."/>
            <person name="Castanera R."/>
            <person name="Culley D."/>
            <person name="Daum C."/>
            <person name="Ezra D."/>
            <person name="Gonzalez J."/>
            <person name="Henrissat B."/>
            <person name="Kuo A."/>
            <person name="Liang C."/>
            <person name="Lipzen A."/>
            <person name="Lutzoni F."/>
            <person name="Magnuson J."/>
            <person name="Mondo S."/>
            <person name="Nolan M."/>
            <person name="Ohm R."/>
            <person name="Pangilinan J."/>
            <person name="Park H.-J."/>
            <person name="Ramirez L."/>
            <person name="Alfaro M."/>
            <person name="Sun H."/>
            <person name="Tritt A."/>
            <person name="Yoshinaga Y."/>
            <person name="Zwiers L.-H."/>
            <person name="Turgeon B."/>
            <person name="Goodwin S."/>
            <person name="Spatafora J."/>
            <person name="Crous P."/>
            <person name="Grigoriev I."/>
        </authorList>
    </citation>
    <scope>NUCLEOTIDE SEQUENCE</scope>
    <source>
        <strain evidence="1">CBS 183.55</strain>
    </source>
</reference>
<sequence length="55" mass="6075">MADKLLAARGAGQVGQKWPANFFKLIEETKAKQGICNKDVYNFNKASFIIGKITT</sequence>